<organism evidence="2 3">
    <name type="scientific">Labilithrix luteola</name>
    <dbReference type="NCBI Taxonomy" id="1391654"/>
    <lineage>
        <taxon>Bacteria</taxon>
        <taxon>Pseudomonadati</taxon>
        <taxon>Myxococcota</taxon>
        <taxon>Polyangia</taxon>
        <taxon>Polyangiales</taxon>
        <taxon>Labilitrichaceae</taxon>
        <taxon>Labilithrix</taxon>
    </lineage>
</organism>
<evidence type="ECO:0000313" key="2">
    <source>
        <dbReference type="EMBL" id="AKV02957.1"/>
    </source>
</evidence>
<evidence type="ECO:0000313" key="3">
    <source>
        <dbReference type="Proteomes" id="UP000064967"/>
    </source>
</evidence>
<gene>
    <name evidence="2" type="ORF">AKJ09_09620</name>
</gene>
<proteinExistence type="predicted"/>
<sequence>MSPTFSSSTFCVVESTSRGSIQVDPEVLAQNRDRGSDWAGARPLIIGVSPSLAGGRTIAPPGHVDAQSSKFAR</sequence>
<protein>
    <submittedName>
        <fullName evidence="2">Uncharacterized protein</fullName>
    </submittedName>
</protein>
<dbReference type="Proteomes" id="UP000064967">
    <property type="component" value="Chromosome"/>
</dbReference>
<dbReference type="EMBL" id="CP012333">
    <property type="protein sequence ID" value="AKV02957.1"/>
    <property type="molecule type" value="Genomic_DNA"/>
</dbReference>
<dbReference type="AlphaFoldDB" id="A0A0K1QBB0"/>
<keyword evidence="3" id="KW-1185">Reference proteome</keyword>
<dbReference type="KEGG" id="llu:AKJ09_09620"/>
<accession>A0A0K1QBB0</accession>
<name>A0A0K1QBB0_9BACT</name>
<reference evidence="2 3" key="1">
    <citation type="submission" date="2015-08" db="EMBL/GenBank/DDBJ databases">
        <authorList>
            <person name="Babu N.S."/>
            <person name="Beckwith C.J."/>
            <person name="Beseler K.G."/>
            <person name="Brison A."/>
            <person name="Carone J.V."/>
            <person name="Caskin T.P."/>
            <person name="Diamond M."/>
            <person name="Durham M.E."/>
            <person name="Foxe J.M."/>
            <person name="Go M."/>
            <person name="Henderson B.A."/>
            <person name="Jones I.B."/>
            <person name="McGettigan J.A."/>
            <person name="Micheletti S.J."/>
            <person name="Nasrallah M.E."/>
            <person name="Ortiz D."/>
            <person name="Piller C.R."/>
            <person name="Privatt S.R."/>
            <person name="Schneider S.L."/>
            <person name="Sharp S."/>
            <person name="Smith T.C."/>
            <person name="Stanton J.D."/>
            <person name="Ullery H.E."/>
            <person name="Wilson R.J."/>
            <person name="Serrano M.G."/>
            <person name="Buck G."/>
            <person name="Lee V."/>
            <person name="Wang Y."/>
            <person name="Carvalho R."/>
            <person name="Voegtly L."/>
            <person name="Shi R."/>
            <person name="Duckworth R."/>
            <person name="Johnson A."/>
            <person name="Loviza R."/>
            <person name="Walstead R."/>
            <person name="Shah Z."/>
            <person name="Kiflezghi M."/>
            <person name="Wade K."/>
            <person name="Ball S.L."/>
            <person name="Bradley K.W."/>
            <person name="Asai D.J."/>
            <person name="Bowman C.A."/>
            <person name="Russell D.A."/>
            <person name="Pope W.H."/>
            <person name="Jacobs-Sera D."/>
            <person name="Hendrix R.W."/>
            <person name="Hatfull G.F."/>
        </authorList>
    </citation>
    <scope>NUCLEOTIDE SEQUENCE [LARGE SCALE GENOMIC DNA]</scope>
    <source>
        <strain evidence="2 3">DSM 27648</strain>
    </source>
</reference>
<feature type="region of interest" description="Disordered" evidence="1">
    <location>
        <begin position="52"/>
        <end position="73"/>
    </location>
</feature>
<evidence type="ECO:0000256" key="1">
    <source>
        <dbReference type="SAM" id="MobiDB-lite"/>
    </source>
</evidence>